<evidence type="ECO:0000313" key="3">
    <source>
        <dbReference type="Proteomes" id="UP000242258"/>
    </source>
</evidence>
<organism evidence="2 3">
    <name type="scientific">Rheinheimera salexigens</name>
    <dbReference type="NCBI Taxonomy" id="1628148"/>
    <lineage>
        <taxon>Bacteria</taxon>
        <taxon>Pseudomonadati</taxon>
        <taxon>Pseudomonadota</taxon>
        <taxon>Gammaproteobacteria</taxon>
        <taxon>Chromatiales</taxon>
        <taxon>Chromatiaceae</taxon>
        <taxon>Rheinheimera</taxon>
    </lineage>
</organism>
<gene>
    <name evidence="2" type="ORF">BI198_13585</name>
</gene>
<proteinExistence type="predicted"/>
<keyword evidence="3" id="KW-1185">Reference proteome</keyword>
<feature type="transmembrane region" description="Helical" evidence="1">
    <location>
        <begin position="6"/>
        <end position="25"/>
    </location>
</feature>
<dbReference type="EMBL" id="MKEK01000001">
    <property type="protein sequence ID" value="OEY70483.1"/>
    <property type="molecule type" value="Genomic_DNA"/>
</dbReference>
<keyword evidence="1" id="KW-1133">Transmembrane helix</keyword>
<protein>
    <submittedName>
        <fullName evidence="2">Uncharacterized protein</fullName>
    </submittedName>
</protein>
<comment type="caution">
    <text evidence="2">The sequence shown here is derived from an EMBL/GenBank/DDBJ whole genome shotgun (WGS) entry which is preliminary data.</text>
</comment>
<dbReference type="Proteomes" id="UP000242258">
    <property type="component" value="Unassembled WGS sequence"/>
</dbReference>
<keyword evidence="1" id="KW-0812">Transmembrane</keyword>
<evidence type="ECO:0000313" key="2">
    <source>
        <dbReference type="EMBL" id="OEY70483.1"/>
    </source>
</evidence>
<keyword evidence="1" id="KW-0472">Membrane</keyword>
<reference evidence="3" key="1">
    <citation type="submission" date="2016-09" db="EMBL/GenBank/DDBJ databases">
        <authorList>
            <person name="Wan X."/>
            <person name="Hou S."/>
        </authorList>
    </citation>
    <scope>NUCLEOTIDE SEQUENCE [LARGE SCALE GENOMIC DNA]</scope>
    <source>
        <strain evidence="3">KH87</strain>
    </source>
</reference>
<name>A0A1E7Q8U1_9GAMM</name>
<accession>A0A1E7Q8U1</accession>
<sequence>MDLLIFSVVLAVIMVLLTFVVRPLIFLPDRVFENSGENVLVYKNPTKLNVNKGQPLVIPVSSISKIQLASNIVTLFNKSGNAIDISVPNTKFTMQVFQSAQIHFKEAEVVEIHS</sequence>
<evidence type="ECO:0000256" key="1">
    <source>
        <dbReference type="SAM" id="Phobius"/>
    </source>
</evidence>
<dbReference type="AlphaFoldDB" id="A0A1E7Q8U1"/>